<evidence type="ECO:0000256" key="8">
    <source>
        <dbReference type="ARBA" id="ARBA00022989"/>
    </source>
</evidence>
<protein>
    <recommendedName>
        <fullName evidence="3 11">Protein-export membrane protein SecG</fullName>
    </recommendedName>
</protein>
<evidence type="ECO:0000256" key="10">
    <source>
        <dbReference type="ARBA" id="ARBA00023136"/>
    </source>
</evidence>
<comment type="subcellular location">
    <subcellularLocation>
        <location evidence="1 11">Cell membrane</location>
        <topology evidence="1 11">Multi-pass membrane protein</topology>
    </subcellularLocation>
</comment>
<feature type="region of interest" description="Disordered" evidence="12">
    <location>
        <begin position="89"/>
        <end position="124"/>
    </location>
</feature>
<evidence type="ECO:0000256" key="2">
    <source>
        <dbReference type="ARBA" id="ARBA00008445"/>
    </source>
</evidence>
<keyword evidence="4 11" id="KW-0813">Transport</keyword>
<dbReference type="GO" id="GO:0005886">
    <property type="term" value="C:plasma membrane"/>
    <property type="evidence" value="ECO:0007669"/>
    <property type="project" value="UniProtKB-SubCell"/>
</dbReference>
<dbReference type="PRINTS" id="PR01651">
    <property type="entry name" value="SECGEXPORT"/>
</dbReference>
<keyword evidence="6 11" id="KW-0812">Transmembrane</keyword>
<sequence>METFKNVIWIVNIFSSLGIIILVLMQHGKGADTGASFGGSGSAQGVFGSGGNANFLSRMTSLFAVIFFSSCLALGYIHSRTYGKGGMDFSDVKQSAPQTQPVQHSAPAPAQIPAPAANGASAAK</sequence>
<accession>F0F270</accession>
<evidence type="ECO:0000256" key="1">
    <source>
        <dbReference type="ARBA" id="ARBA00004651"/>
    </source>
</evidence>
<evidence type="ECO:0000256" key="3">
    <source>
        <dbReference type="ARBA" id="ARBA00017876"/>
    </source>
</evidence>
<dbReference type="AlphaFoldDB" id="F0F270"/>
<dbReference type="Pfam" id="PF03840">
    <property type="entry name" value="SecG"/>
    <property type="match status" value="1"/>
</dbReference>
<comment type="similarity">
    <text evidence="2 11">Belongs to the SecG family.</text>
</comment>
<keyword evidence="10 11" id="KW-0472">Membrane</keyword>
<evidence type="ECO:0000313" key="13">
    <source>
        <dbReference type="EMBL" id="EGC16370.1"/>
    </source>
</evidence>
<keyword evidence="14" id="KW-1185">Reference proteome</keyword>
<dbReference type="GO" id="GO:0015450">
    <property type="term" value="F:protein-transporting ATPase activity"/>
    <property type="evidence" value="ECO:0007669"/>
    <property type="project" value="UniProtKB-UniRule"/>
</dbReference>
<feature type="transmembrane region" description="Helical" evidence="11">
    <location>
        <begin position="7"/>
        <end position="25"/>
    </location>
</feature>
<evidence type="ECO:0000256" key="9">
    <source>
        <dbReference type="ARBA" id="ARBA00023010"/>
    </source>
</evidence>
<dbReference type="Proteomes" id="UP000004088">
    <property type="component" value="Unassembled WGS sequence"/>
</dbReference>
<feature type="compositionally biased region" description="Polar residues" evidence="12">
    <location>
        <begin position="92"/>
        <end position="103"/>
    </location>
</feature>
<evidence type="ECO:0000313" key="14">
    <source>
        <dbReference type="Proteomes" id="UP000004088"/>
    </source>
</evidence>
<comment type="caution">
    <text evidence="13">The sequence shown here is derived from an EMBL/GenBank/DDBJ whole genome shotgun (WGS) entry which is preliminary data.</text>
</comment>
<keyword evidence="5 11" id="KW-1003">Cell membrane</keyword>
<feature type="transmembrane region" description="Helical" evidence="11">
    <location>
        <begin position="55"/>
        <end position="77"/>
    </location>
</feature>
<evidence type="ECO:0000256" key="4">
    <source>
        <dbReference type="ARBA" id="ARBA00022448"/>
    </source>
</evidence>
<evidence type="ECO:0000256" key="5">
    <source>
        <dbReference type="ARBA" id="ARBA00022475"/>
    </source>
</evidence>
<proteinExistence type="inferred from homology"/>
<reference evidence="13 14" key="1">
    <citation type="submission" date="2011-01" db="EMBL/GenBank/DDBJ databases">
        <authorList>
            <person name="Muzny D."/>
            <person name="Qin X."/>
            <person name="Deng J."/>
            <person name="Jiang H."/>
            <person name="Liu Y."/>
            <person name="Qu J."/>
            <person name="Song X.-Z."/>
            <person name="Zhang L."/>
            <person name="Thornton R."/>
            <person name="Coyle M."/>
            <person name="Francisco L."/>
            <person name="Jackson L."/>
            <person name="Javaid M."/>
            <person name="Korchina V."/>
            <person name="Kovar C."/>
            <person name="Mata R."/>
            <person name="Mathew T."/>
            <person name="Ngo R."/>
            <person name="Nguyen L."/>
            <person name="Nguyen N."/>
            <person name="Okwuonu G."/>
            <person name="Ongeri F."/>
            <person name="Pham C."/>
            <person name="Simmons D."/>
            <person name="Wilczek-Boney K."/>
            <person name="Hale W."/>
            <person name="Jakkamsetti A."/>
            <person name="Pham P."/>
            <person name="Ruth R."/>
            <person name="San Lucas F."/>
            <person name="Warren J."/>
            <person name="Zhang J."/>
            <person name="Zhao Z."/>
            <person name="Zhou C."/>
            <person name="Zhu D."/>
            <person name="Lee S."/>
            <person name="Bess C."/>
            <person name="Blankenburg K."/>
            <person name="Forbes L."/>
            <person name="Fu Q."/>
            <person name="Gubbala S."/>
            <person name="Hirani K."/>
            <person name="Jayaseelan J.C."/>
            <person name="Lara F."/>
            <person name="Munidasa M."/>
            <person name="Palculict T."/>
            <person name="Patil S."/>
            <person name="Pu L.-L."/>
            <person name="Saada N."/>
            <person name="Tang L."/>
            <person name="Weissenberger G."/>
            <person name="Zhu Y."/>
            <person name="Hemphill L."/>
            <person name="Shang Y."/>
            <person name="Youmans B."/>
            <person name="Ayvaz T."/>
            <person name="Ross M."/>
            <person name="Santibanez J."/>
            <person name="Aqrawi P."/>
            <person name="Gross S."/>
            <person name="Joshi V."/>
            <person name="Fowler G."/>
            <person name="Nazareth L."/>
            <person name="Reid J."/>
            <person name="Worley K."/>
            <person name="Petrosino J."/>
            <person name="Highlander S."/>
            <person name="Gibbs R."/>
        </authorList>
    </citation>
    <scope>NUCLEOTIDE SEQUENCE [LARGE SCALE GENOMIC DNA]</scope>
    <source>
        <strain evidence="13 14">ATCC 33394</strain>
    </source>
</reference>
<dbReference type="EMBL" id="AEWV01000042">
    <property type="protein sequence ID" value="EGC16370.1"/>
    <property type="molecule type" value="Genomic_DNA"/>
</dbReference>
<dbReference type="HOGENOM" id="CLU_094156_2_0_4"/>
<evidence type="ECO:0000256" key="6">
    <source>
        <dbReference type="ARBA" id="ARBA00022692"/>
    </source>
</evidence>
<dbReference type="STRING" id="888741.HMPREF9098_2205"/>
<keyword evidence="9 11" id="KW-0811">Translocation</keyword>
<name>F0F270_9NEIS</name>
<keyword evidence="8 11" id="KW-1133">Transmembrane helix</keyword>
<evidence type="ECO:0000256" key="11">
    <source>
        <dbReference type="RuleBase" id="RU365087"/>
    </source>
</evidence>
<dbReference type="PANTHER" id="PTHR34182:SF1">
    <property type="entry name" value="PROTEIN-EXPORT MEMBRANE PROTEIN SECG"/>
    <property type="match status" value="1"/>
</dbReference>
<organism evidence="13 14">
    <name type="scientific">Kingella denitrificans ATCC 33394</name>
    <dbReference type="NCBI Taxonomy" id="888741"/>
    <lineage>
        <taxon>Bacteria</taxon>
        <taxon>Pseudomonadati</taxon>
        <taxon>Pseudomonadota</taxon>
        <taxon>Betaproteobacteria</taxon>
        <taxon>Neisseriales</taxon>
        <taxon>Neisseriaceae</taxon>
        <taxon>Kingella</taxon>
    </lineage>
</organism>
<dbReference type="PANTHER" id="PTHR34182">
    <property type="entry name" value="PROTEIN-EXPORT MEMBRANE PROTEIN SECG"/>
    <property type="match status" value="1"/>
</dbReference>
<evidence type="ECO:0000256" key="7">
    <source>
        <dbReference type="ARBA" id="ARBA00022927"/>
    </source>
</evidence>
<dbReference type="RefSeq" id="WP_003784371.1">
    <property type="nucleotide sequence ID" value="NZ_GL870929.1"/>
</dbReference>
<dbReference type="GO" id="GO:0009306">
    <property type="term" value="P:protein secretion"/>
    <property type="evidence" value="ECO:0007669"/>
    <property type="project" value="UniProtKB-UniRule"/>
</dbReference>
<dbReference type="GO" id="GO:0065002">
    <property type="term" value="P:intracellular protein transmembrane transport"/>
    <property type="evidence" value="ECO:0007669"/>
    <property type="project" value="TreeGrafter"/>
</dbReference>
<comment type="function">
    <text evidence="11">Involved in protein export. Participates in an early event of protein translocation.</text>
</comment>
<gene>
    <name evidence="13" type="primary">secG</name>
    <name evidence="13" type="ORF">HMPREF9098_2205</name>
</gene>
<dbReference type="GO" id="GO:0043952">
    <property type="term" value="P:protein transport by the Sec complex"/>
    <property type="evidence" value="ECO:0007669"/>
    <property type="project" value="TreeGrafter"/>
</dbReference>
<dbReference type="InterPro" id="IPR004692">
    <property type="entry name" value="SecG"/>
</dbReference>
<keyword evidence="7 11" id="KW-0653">Protein transport</keyword>
<dbReference type="NCBIfam" id="TIGR00810">
    <property type="entry name" value="secG"/>
    <property type="match status" value="1"/>
</dbReference>
<evidence type="ECO:0000256" key="12">
    <source>
        <dbReference type="SAM" id="MobiDB-lite"/>
    </source>
</evidence>
<feature type="compositionally biased region" description="Low complexity" evidence="12">
    <location>
        <begin position="106"/>
        <end position="124"/>
    </location>
</feature>